<dbReference type="AlphaFoldDB" id="A0A561SG89"/>
<evidence type="ECO:0000313" key="1">
    <source>
        <dbReference type="EMBL" id="TWF73891.1"/>
    </source>
</evidence>
<keyword evidence="2" id="KW-1185">Reference proteome</keyword>
<dbReference type="OrthoDB" id="4251843at2"/>
<accession>A0A561SG89</accession>
<protein>
    <submittedName>
        <fullName evidence="1">Uncharacterized protein</fullName>
    </submittedName>
</protein>
<dbReference type="EMBL" id="VIWV01000003">
    <property type="protein sequence ID" value="TWF73891.1"/>
    <property type="molecule type" value="Genomic_DNA"/>
</dbReference>
<gene>
    <name evidence="1" type="ORF">FHX78_1310</name>
</gene>
<proteinExistence type="predicted"/>
<sequence>MDESNAKDQPKHPFRWVRRRTGIVRRLRKWISQQGQNIPREFLQGVAYKLGSGAVTLLILWWETRR</sequence>
<dbReference type="RefSeq" id="WP_145872443.1">
    <property type="nucleotide sequence ID" value="NZ_BNCE01000040.1"/>
</dbReference>
<organism evidence="1 2">
    <name type="scientific">Streptomyces capillispiralis</name>
    <dbReference type="NCBI Taxonomy" id="68182"/>
    <lineage>
        <taxon>Bacteria</taxon>
        <taxon>Bacillati</taxon>
        <taxon>Actinomycetota</taxon>
        <taxon>Actinomycetes</taxon>
        <taxon>Kitasatosporales</taxon>
        <taxon>Streptomycetaceae</taxon>
        <taxon>Streptomyces</taxon>
    </lineage>
</organism>
<dbReference type="Proteomes" id="UP000316603">
    <property type="component" value="Unassembled WGS sequence"/>
</dbReference>
<reference evidence="1 2" key="1">
    <citation type="submission" date="2019-06" db="EMBL/GenBank/DDBJ databases">
        <title>Sequencing the genomes of 1000 actinobacteria strains.</title>
        <authorList>
            <person name="Klenk H.-P."/>
        </authorList>
    </citation>
    <scope>NUCLEOTIDE SEQUENCE [LARGE SCALE GENOMIC DNA]</scope>
    <source>
        <strain evidence="1 2">DSM 41695</strain>
    </source>
</reference>
<evidence type="ECO:0000313" key="2">
    <source>
        <dbReference type="Proteomes" id="UP000316603"/>
    </source>
</evidence>
<comment type="caution">
    <text evidence="1">The sequence shown here is derived from an EMBL/GenBank/DDBJ whole genome shotgun (WGS) entry which is preliminary data.</text>
</comment>
<name>A0A561SG89_9ACTN</name>